<dbReference type="InterPro" id="IPR039261">
    <property type="entry name" value="FNR_nucleotide-bd"/>
</dbReference>
<keyword evidence="4 12" id="KW-0812">Transmembrane</keyword>
<feature type="domain" description="FAD-binding FR-type" evidence="13">
    <location>
        <begin position="252"/>
        <end position="364"/>
    </location>
</feature>
<dbReference type="PANTHER" id="PTHR32361">
    <property type="entry name" value="FERRIC/CUPRIC REDUCTASE TRANSMEMBRANE COMPONENT"/>
    <property type="match status" value="1"/>
</dbReference>
<evidence type="ECO:0000313" key="14">
    <source>
        <dbReference type="EMBL" id="KAL1868136.1"/>
    </source>
</evidence>
<protein>
    <recommendedName>
        <fullName evidence="13">FAD-binding FR-type domain-containing protein</fullName>
    </recommendedName>
</protein>
<feature type="region of interest" description="Disordered" evidence="11">
    <location>
        <begin position="466"/>
        <end position="488"/>
    </location>
</feature>
<evidence type="ECO:0000256" key="12">
    <source>
        <dbReference type="SAM" id="Phobius"/>
    </source>
</evidence>
<proteinExistence type="inferred from homology"/>
<evidence type="ECO:0000313" key="15">
    <source>
        <dbReference type="Proteomes" id="UP001583177"/>
    </source>
</evidence>
<feature type="region of interest" description="Disordered" evidence="11">
    <location>
        <begin position="521"/>
        <end position="553"/>
    </location>
</feature>
<keyword evidence="9 12" id="KW-0472">Membrane</keyword>
<keyword evidence="10" id="KW-0325">Glycoprotein</keyword>
<evidence type="ECO:0000256" key="9">
    <source>
        <dbReference type="ARBA" id="ARBA00023136"/>
    </source>
</evidence>
<evidence type="ECO:0000256" key="6">
    <source>
        <dbReference type="ARBA" id="ARBA00022989"/>
    </source>
</evidence>
<keyword evidence="5" id="KW-0249">Electron transport</keyword>
<feature type="transmembrane region" description="Helical" evidence="12">
    <location>
        <begin position="119"/>
        <end position="143"/>
    </location>
</feature>
<dbReference type="InterPro" id="IPR051410">
    <property type="entry name" value="Ferric/Cupric_Reductase"/>
</dbReference>
<dbReference type="Pfam" id="PF01794">
    <property type="entry name" value="Ferric_reduct"/>
    <property type="match status" value="1"/>
</dbReference>
<dbReference type="InterPro" id="IPR013112">
    <property type="entry name" value="FAD-bd_8"/>
</dbReference>
<sequence length="618" mass="68400">MAGKSSMTPAMFAARLRINQQQLRYFAAGICALMGLFIVFHWIRYVFNKANSKNRSYSSVAYPFRLISRNARNLLVRKIPGFTSSGHALLVAAYLSINIALTFTNVTLVYSSIANRCGWILSANFAIVVFLALKNTPLAFLSAYSYERLNGLHQIAGYTSFVYLVLHAAMYTHYFLINDRAETLQTHSSIAGIIAGFAFLGVLFSAVVIRRIWYEAFYVSHIVFFIVALICSAYHQPALEDGLIIIFALIAAMWGTDRLLRASRMWFRAVNNEAILEPLPNGGTKITLTKKPHGVAPGKHCFVWIPKIRLLEAHPFTVVASEPMEFVVNSYDGFTRDLRRYAVDHPGARLRASVDGPYGTFPDPLEYDKVVLIAGGSGASFTFGLAVNLLERMGPESMKNITFIWAVRKHDNLSWFSQHLNTLRNHEHSPKVNVSLYVTTAPNAHGPVEQRRGSVLITDIRQMHRVTSASSSEASDGSPTTLIGDHEMNEKPIGRGIVTTSTTKGKGRGTITDPEKALDITTHHHHHQQRTPSDESLATTYSGSGSTTADEHRDVLKAGRPDTATLIREAVRSTPPRQRVLVAACGPDGLMRVVRDTTASLIRGDGPGVELHCEQFGW</sequence>
<dbReference type="SUPFAM" id="SSF52343">
    <property type="entry name" value="Ferredoxin reductase-like, C-terminal NADP-linked domain"/>
    <property type="match status" value="1"/>
</dbReference>
<dbReference type="SFLD" id="SFLDS00052">
    <property type="entry name" value="Ferric_Reductase_Domain"/>
    <property type="match status" value="1"/>
</dbReference>
<comment type="caution">
    <text evidence="14">The sequence shown here is derived from an EMBL/GenBank/DDBJ whole genome shotgun (WGS) entry which is preliminary data.</text>
</comment>
<evidence type="ECO:0000256" key="1">
    <source>
        <dbReference type="ARBA" id="ARBA00004141"/>
    </source>
</evidence>
<dbReference type="Pfam" id="PF08030">
    <property type="entry name" value="NAD_binding_6"/>
    <property type="match status" value="1"/>
</dbReference>
<keyword evidence="8" id="KW-0406">Ion transport</keyword>
<dbReference type="InterPro" id="IPR013130">
    <property type="entry name" value="Fe3_Rdtase_TM_dom"/>
</dbReference>
<dbReference type="SFLD" id="SFLDG01168">
    <property type="entry name" value="Ferric_reductase_subgroup_(FRE"/>
    <property type="match status" value="1"/>
</dbReference>
<organism evidence="14 15">
    <name type="scientific">Diaporthe australafricana</name>
    <dbReference type="NCBI Taxonomy" id="127596"/>
    <lineage>
        <taxon>Eukaryota</taxon>
        <taxon>Fungi</taxon>
        <taxon>Dikarya</taxon>
        <taxon>Ascomycota</taxon>
        <taxon>Pezizomycotina</taxon>
        <taxon>Sordariomycetes</taxon>
        <taxon>Sordariomycetidae</taxon>
        <taxon>Diaporthales</taxon>
        <taxon>Diaporthaceae</taxon>
        <taxon>Diaporthe</taxon>
    </lineage>
</organism>
<comment type="similarity">
    <text evidence="2">Belongs to the ferric reductase (FRE) family.</text>
</comment>
<dbReference type="PANTHER" id="PTHR32361:SF9">
    <property type="entry name" value="FERRIC REDUCTASE TRANSMEMBRANE COMPONENT 3-RELATED"/>
    <property type="match status" value="1"/>
</dbReference>
<feature type="transmembrane region" description="Helical" evidence="12">
    <location>
        <begin position="189"/>
        <end position="209"/>
    </location>
</feature>
<feature type="transmembrane region" description="Helical" evidence="12">
    <location>
        <begin position="155"/>
        <end position="177"/>
    </location>
</feature>
<evidence type="ECO:0000256" key="4">
    <source>
        <dbReference type="ARBA" id="ARBA00022692"/>
    </source>
</evidence>
<accession>A0ABR3WXG5</accession>
<dbReference type="Gene3D" id="3.40.50.80">
    <property type="entry name" value="Nucleotide-binding domain of ferredoxin-NADP reductase (FNR) module"/>
    <property type="match status" value="1"/>
</dbReference>
<dbReference type="InterPro" id="IPR013121">
    <property type="entry name" value="Fe_red_NAD-bd_6"/>
</dbReference>
<dbReference type="PROSITE" id="PS51384">
    <property type="entry name" value="FAD_FR"/>
    <property type="match status" value="1"/>
</dbReference>
<feature type="transmembrane region" description="Helical" evidence="12">
    <location>
        <begin position="25"/>
        <end position="47"/>
    </location>
</feature>
<evidence type="ECO:0000256" key="8">
    <source>
        <dbReference type="ARBA" id="ARBA00023065"/>
    </source>
</evidence>
<evidence type="ECO:0000256" key="11">
    <source>
        <dbReference type="SAM" id="MobiDB-lite"/>
    </source>
</evidence>
<reference evidence="14 15" key="1">
    <citation type="journal article" date="2024" name="IMA Fungus">
        <title>IMA Genome - F19 : A genome assembly and annotation guide to empower mycologists, including annotated draft genome sequences of Ceratocystis pirilliformis, Diaporthe australafricana, Fusarium ophioides, Paecilomyces lecythidis, and Sporothrix stenoceras.</title>
        <authorList>
            <person name="Aylward J."/>
            <person name="Wilson A.M."/>
            <person name="Visagie C.M."/>
            <person name="Spraker J."/>
            <person name="Barnes I."/>
            <person name="Buitendag C."/>
            <person name="Ceriani C."/>
            <person name="Del Mar Angel L."/>
            <person name="du Plessis D."/>
            <person name="Fuchs T."/>
            <person name="Gasser K."/>
            <person name="Kramer D."/>
            <person name="Li W."/>
            <person name="Munsamy K."/>
            <person name="Piso A."/>
            <person name="Price J.L."/>
            <person name="Sonnekus B."/>
            <person name="Thomas C."/>
            <person name="van der Nest A."/>
            <person name="van Dijk A."/>
            <person name="van Heerden A."/>
            <person name="van Vuuren N."/>
            <person name="Yilmaz N."/>
            <person name="Duong T.A."/>
            <person name="van der Merwe N.A."/>
            <person name="Wingfield M.J."/>
            <person name="Wingfield B.D."/>
        </authorList>
    </citation>
    <scope>NUCLEOTIDE SEQUENCE [LARGE SCALE GENOMIC DNA]</scope>
    <source>
        <strain evidence="14 15">CMW 18300</strain>
    </source>
</reference>
<gene>
    <name evidence="14" type="ORF">Daus18300_006118</name>
</gene>
<dbReference type="CDD" id="cd06186">
    <property type="entry name" value="NOX_Duox_like_FAD_NADP"/>
    <property type="match status" value="1"/>
</dbReference>
<evidence type="ECO:0000256" key="3">
    <source>
        <dbReference type="ARBA" id="ARBA00022448"/>
    </source>
</evidence>
<evidence type="ECO:0000256" key="7">
    <source>
        <dbReference type="ARBA" id="ARBA00023002"/>
    </source>
</evidence>
<comment type="subcellular location">
    <subcellularLocation>
        <location evidence="1">Membrane</location>
        <topology evidence="1">Multi-pass membrane protein</topology>
    </subcellularLocation>
</comment>
<feature type="transmembrane region" description="Helical" evidence="12">
    <location>
        <begin position="242"/>
        <end position="260"/>
    </location>
</feature>
<keyword evidence="6 12" id="KW-1133">Transmembrane helix</keyword>
<dbReference type="Proteomes" id="UP001583177">
    <property type="component" value="Unassembled WGS sequence"/>
</dbReference>
<evidence type="ECO:0000256" key="10">
    <source>
        <dbReference type="ARBA" id="ARBA00023180"/>
    </source>
</evidence>
<name>A0ABR3WXG5_9PEZI</name>
<dbReference type="EMBL" id="JAWRVE010000047">
    <property type="protein sequence ID" value="KAL1868136.1"/>
    <property type="molecule type" value="Genomic_DNA"/>
</dbReference>
<dbReference type="Pfam" id="PF08022">
    <property type="entry name" value="FAD_binding_8"/>
    <property type="match status" value="1"/>
</dbReference>
<evidence type="ECO:0000256" key="5">
    <source>
        <dbReference type="ARBA" id="ARBA00022982"/>
    </source>
</evidence>
<feature type="transmembrane region" description="Helical" evidence="12">
    <location>
        <begin position="216"/>
        <end position="236"/>
    </location>
</feature>
<keyword evidence="3" id="KW-0813">Transport</keyword>
<evidence type="ECO:0000259" key="13">
    <source>
        <dbReference type="PROSITE" id="PS51384"/>
    </source>
</evidence>
<evidence type="ECO:0000256" key="2">
    <source>
        <dbReference type="ARBA" id="ARBA00006278"/>
    </source>
</evidence>
<keyword evidence="7" id="KW-0560">Oxidoreductase</keyword>
<feature type="compositionally biased region" description="Low complexity" evidence="11">
    <location>
        <begin position="468"/>
        <end position="478"/>
    </location>
</feature>
<feature type="compositionally biased region" description="Low complexity" evidence="11">
    <location>
        <begin position="536"/>
        <end position="548"/>
    </location>
</feature>
<keyword evidence="15" id="KW-1185">Reference proteome</keyword>
<dbReference type="InterPro" id="IPR017927">
    <property type="entry name" value="FAD-bd_FR_type"/>
</dbReference>
<feature type="transmembrane region" description="Helical" evidence="12">
    <location>
        <begin position="88"/>
        <end position="113"/>
    </location>
</feature>